<evidence type="ECO:0000313" key="1">
    <source>
        <dbReference type="EMBL" id="WTT17631.1"/>
    </source>
</evidence>
<sequence>MGFSGELVFGRSDRSLLEAPVFDGVREVPDAVWATGPRPGGWQTLQFRYGVLADLDEVLLPGLVECTGSAACVASVYDSGVALVTGLGPEGERWEACLNLELAAAIWTDVPDDVDDTSAWADSPEFAEAVSRTRAELDAEVPGSARRAVAWARSAGLGRDIEVGTVEEVLRSREAFVEDLFTTLLDRLGFPQAPEDSDDDEEAGRNGF</sequence>
<accession>A0AAU2A127</accession>
<reference evidence="1" key="1">
    <citation type="submission" date="2022-10" db="EMBL/GenBank/DDBJ databases">
        <title>The complete genomes of actinobacterial strains from the NBC collection.</title>
        <authorList>
            <person name="Joergensen T.S."/>
            <person name="Alvarez Arevalo M."/>
            <person name="Sterndorff E.B."/>
            <person name="Faurdal D."/>
            <person name="Vuksanovic O."/>
            <person name="Mourched A.-S."/>
            <person name="Charusanti P."/>
            <person name="Shaw S."/>
            <person name="Blin K."/>
            <person name="Weber T."/>
        </authorList>
    </citation>
    <scope>NUCLEOTIDE SEQUENCE</scope>
    <source>
        <strain evidence="1">NBC_00093</strain>
    </source>
</reference>
<proteinExistence type="predicted"/>
<dbReference type="AlphaFoldDB" id="A0AAU2A127"/>
<organism evidence="1">
    <name type="scientific">Streptomyces sp. NBC_00093</name>
    <dbReference type="NCBI Taxonomy" id="2975649"/>
    <lineage>
        <taxon>Bacteria</taxon>
        <taxon>Bacillati</taxon>
        <taxon>Actinomycetota</taxon>
        <taxon>Actinomycetes</taxon>
        <taxon>Kitasatosporales</taxon>
        <taxon>Streptomycetaceae</taxon>
        <taxon>Streptomyces</taxon>
    </lineage>
</organism>
<gene>
    <name evidence="1" type="ORF">OHA22_19845</name>
</gene>
<name>A0AAU2A127_9ACTN</name>
<protein>
    <submittedName>
        <fullName evidence="1">Uncharacterized protein</fullName>
    </submittedName>
</protein>
<dbReference type="EMBL" id="CP108222">
    <property type="protein sequence ID" value="WTT17631.1"/>
    <property type="molecule type" value="Genomic_DNA"/>
</dbReference>